<organism evidence="1 2">
    <name type="scientific">Pyrenophora seminiperda CCB06</name>
    <dbReference type="NCBI Taxonomy" id="1302712"/>
    <lineage>
        <taxon>Eukaryota</taxon>
        <taxon>Fungi</taxon>
        <taxon>Dikarya</taxon>
        <taxon>Ascomycota</taxon>
        <taxon>Pezizomycotina</taxon>
        <taxon>Dothideomycetes</taxon>
        <taxon>Pleosporomycetidae</taxon>
        <taxon>Pleosporales</taxon>
        <taxon>Pleosporineae</taxon>
        <taxon>Pleosporaceae</taxon>
        <taxon>Pyrenophora</taxon>
    </lineage>
</organism>
<protein>
    <submittedName>
        <fullName evidence="1">Uncharacterized protein</fullName>
    </submittedName>
</protein>
<dbReference type="Proteomes" id="UP000265663">
    <property type="component" value="Unassembled WGS sequence"/>
</dbReference>
<gene>
    <name evidence="1" type="ORF">GMOD_00009031</name>
</gene>
<evidence type="ECO:0000313" key="1">
    <source>
        <dbReference type="EMBL" id="RMZ73221.1"/>
    </source>
</evidence>
<proteinExistence type="predicted"/>
<keyword evidence="2" id="KW-1185">Reference proteome</keyword>
<sequence>MSVLYLHTYTYTVLNSCTPPTAQPPIRPCFSHGPNRCGAVQCATHLLHCEIVHMADPGQMHYPASPAPCQTTLTACTQTSFSLTLEMCRTSEPRFTPQSYRGRVGRIRVIAACFEIRSKRHSFHQTTVMAKVHMLLPSRAEYYNPDAVLPRK</sequence>
<dbReference type="EMBL" id="KE747839">
    <property type="protein sequence ID" value="RMZ73221.1"/>
    <property type="molecule type" value="Genomic_DNA"/>
</dbReference>
<reference evidence="1 2" key="1">
    <citation type="journal article" date="2014" name="PLoS ONE">
        <title>De novo Genome Assembly of the Fungal Plant Pathogen Pyrenophora semeniperda.</title>
        <authorList>
            <person name="Soliai M.M."/>
            <person name="Meyer S.E."/>
            <person name="Udall J.A."/>
            <person name="Elzinga D.E."/>
            <person name="Hermansen R.A."/>
            <person name="Bodily P.M."/>
            <person name="Hart A.A."/>
            <person name="Coleman C.E."/>
        </authorList>
    </citation>
    <scope>NUCLEOTIDE SEQUENCE [LARGE SCALE GENOMIC DNA]</scope>
    <source>
        <strain evidence="1 2">CCB06</strain>
        <tissue evidence="1">Mycelium</tissue>
    </source>
</reference>
<accession>A0A3M7MFD2</accession>
<dbReference type="AlphaFoldDB" id="A0A3M7MFD2"/>
<evidence type="ECO:0000313" key="2">
    <source>
        <dbReference type="Proteomes" id="UP000265663"/>
    </source>
</evidence>
<name>A0A3M7MFD2_9PLEO</name>